<sequence length="248" mass="28654">MDKTNGQTKKCFCARCFLPIDIEDKVDIENQNFHRICSMCCICRTIPSSLKMFYGHVFCGDCFKNHVMTRFRGEGPRMQSNSWWMQWAPGCSSREASEQKDEEIKTAENAEEPPKRHICSRCLQVVNEDGKIDIAGQSFHAHCAKCYFCHTVPTSQPKIYYGQLFCEECFHTHVIGRSRDNPSEFFKTCFEQWQSNPQFADNMREFMAGGSNTPFVFMMQGQQPPFCRCGTNPQDSSWFQSNEPKKCA</sequence>
<proteinExistence type="predicted"/>
<dbReference type="EMBL" id="CM034388">
    <property type="protein sequence ID" value="KAJ0182926.1"/>
    <property type="molecule type" value="Genomic_DNA"/>
</dbReference>
<accession>A0ACC1DHP8</accession>
<dbReference type="Proteomes" id="UP000824533">
    <property type="component" value="Linkage Group LG02"/>
</dbReference>
<organism evidence="1 2">
    <name type="scientific">Dendrolimus kikuchii</name>
    <dbReference type="NCBI Taxonomy" id="765133"/>
    <lineage>
        <taxon>Eukaryota</taxon>
        <taxon>Metazoa</taxon>
        <taxon>Ecdysozoa</taxon>
        <taxon>Arthropoda</taxon>
        <taxon>Hexapoda</taxon>
        <taxon>Insecta</taxon>
        <taxon>Pterygota</taxon>
        <taxon>Neoptera</taxon>
        <taxon>Endopterygota</taxon>
        <taxon>Lepidoptera</taxon>
        <taxon>Glossata</taxon>
        <taxon>Ditrysia</taxon>
        <taxon>Bombycoidea</taxon>
        <taxon>Lasiocampidae</taxon>
        <taxon>Dendrolimus</taxon>
    </lineage>
</organism>
<keyword evidence="2" id="KW-1185">Reference proteome</keyword>
<protein>
    <submittedName>
        <fullName evidence="1">Uncharacterized protein</fullName>
    </submittedName>
</protein>
<comment type="caution">
    <text evidence="1">The sequence shown here is derived from an EMBL/GenBank/DDBJ whole genome shotgun (WGS) entry which is preliminary data.</text>
</comment>
<reference evidence="1 2" key="1">
    <citation type="journal article" date="2021" name="Front. Genet.">
        <title>Chromosome-Level Genome Assembly Reveals Significant Gene Expansion in the Toll and IMD Signaling Pathways of Dendrolimus kikuchii.</title>
        <authorList>
            <person name="Zhou J."/>
            <person name="Wu P."/>
            <person name="Xiong Z."/>
            <person name="Liu N."/>
            <person name="Zhao N."/>
            <person name="Ji M."/>
            <person name="Qiu Y."/>
            <person name="Yang B."/>
        </authorList>
    </citation>
    <scope>NUCLEOTIDE SEQUENCE [LARGE SCALE GENOMIC DNA]</scope>
    <source>
        <strain evidence="1">Ann1</strain>
    </source>
</reference>
<evidence type="ECO:0000313" key="1">
    <source>
        <dbReference type="EMBL" id="KAJ0182926.1"/>
    </source>
</evidence>
<evidence type="ECO:0000313" key="2">
    <source>
        <dbReference type="Proteomes" id="UP000824533"/>
    </source>
</evidence>
<name>A0ACC1DHP8_9NEOP</name>
<gene>
    <name evidence="1" type="ORF">K1T71_000902</name>
</gene>